<accession>A0A0L8HM75</accession>
<name>A0A0L8HM75_OCTBM</name>
<protein>
    <submittedName>
        <fullName evidence="1">Uncharacterized protein</fullName>
    </submittedName>
</protein>
<sequence length="54" mass="6346">MTHAAPVIPGCSYFTLHVSLRTLRRKHQHPNFPFISTLKRTETLNLLLSMVWRK</sequence>
<dbReference type="AlphaFoldDB" id="A0A0L8HM75"/>
<reference evidence="1" key="1">
    <citation type="submission" date="2015-07" db="EMBL/GenBank/DDBJ databases">
        <title>MeaNS - Measles Nucleotide Surveillance Program.</title>
        <authorList>
            <person name="Tran T."/>
            <person name="Druce J."/>
        </authorList>
    </citation>
    <scope>NUCLEOTIDE SEQUENCE</scope>
    <source>
        <strain evidence="1">UCB-OBI-ISO-001</strain>
        <tissue evidence="1">Gonad</tissue>
    </source>
</reference>
<dbReference type="EMBL" id="KQ417796">
    <property type="protein sequence ID" value="KOF90239.1"/>
    <property type="molecule type" value="Genomic_DNA"/>
</dbReference>
<evidence type="ECO:0000313" key="1">
    <source>
        <dbReference type="EMBL" id="KOF90239.1"/>
    </source>
</evidence>
<gene>
    <name evidence="1" type="ORF">OCBIM_22011506mg</name>
</gene>
<organism evidence="1">
    <name type="scientific">Octopus bimaculoides</name>
    <name type="common">California two-spotted octopus</name>
    <dbReference type="NCBI Taxonomy" id="37653"/>
    <lineage>
        <taxon>Eukaryota</taxon>
        <taxon>Metazoa</taxon>
        <taxon>Spiralia</taxon>
        <taxon>Lophotrochozoa</taxon>
        <taxon>Mollusca</taxon>
        <taxon>Cephalopoda</taxon>
        <taxon>Coleoidea</taxon>
        <taxon>Octopodiformes</taxon>
        <taxon>Octopoda</taxon>
        <taxon>Incirrata</taxon>
        <taxon>Octopodidae</taxon>
        <taxon>Octopus</taxon>
    </lineage>
</organism>
<proteinExistence type="predicted"/>